<feature type="domain" description="Nicotinate/nicotinamide phosphoribosyltransferase" evidence="10">
    <location>
        <begin position="162"/>
        <end position="344"/>
    </location>
</feature>
<dbReference type="OrthoDB" id="9770610at2"/>
<dbReference type="PANTHER" id="PTHR11098">
    <property type="entry name" value="NICOTINATE PHOSPHORIBOSYLTRANSFERASE"/>
    <property type="match status" value="1"/>
</dbReference>
<dbReference type="InterPro" id="IPR041619">
    <property type="entry name" value="NAPRTase_C"/>
</dbReference>
<dbReference type="CDD" id="cd01570">
    <property type="entry name" value="NAPRTase_A"/>
    <property type="match status" value="1"/>
</dbReference>
<keyword evidence="13" id="KW-0328">Glycosyltransferase</keyword>
<sequence length="493" mass="56380">MNYVKNSDVRNSRNLTMLVDFYELTMGNGYLESNMGNRIAYFDMFFRKIPDEGGYCIMAGVQQIIEYLSNLKFTKNDINYLREKGGFSEKFLDYLENFKFTCDVWAVPEGYPVFPNEPLVTVRGPAIQAQFIETMILLTINHQTLIATKANRICKAAKGKPVMEFGSRRAQGYDGAVYGARAAVIGGCDSTACTISEQMFGIPAVGTMAHSWIQLFSSEYESFKTWAEISPDNCVLLIDTYNVLKSGLPNAIKVFNEVLLPMGKKPLGIRIDSGDITYLTKKCRKILDDAGFDYVKIVISNSLDEFIIRDVLNQGACIDSFGVGERLITAKSEPVFGGVYKLSAIEDEHGNIIPKIKISENEEKITNPGFKKIYRIYDKTENKAIADLITLRDEKIDTSKPIEIFDPVFTWKKKKFKNYYIKDLMVKIFDNGNLVYKSPHVMDIKNFVTKETEKMWPEVLRFENPHPYYVDLSKQLWDLKHELLHKHSQIYEE</sequence>
<gene>
    <name evidence="13" type="ORF">CTDIVETGP_0278</name>
</gene>
<accession>W6N1T1</accession>
<keyword evidence="4" id="KW-0597">Phosphoprotein</keyword>
<dbReference type="GO" id="GO:0005829">
    <property type="term" value="C:cytosol"/>
    <property type="evidence" value="ECO:0007669"/>
    <property type="project" value="TreeGrafter"/>
</dbReference>
<name>W6N1T1_CLOTY</name>
<dbReference type="Pfam" id="PF17767">
    <property type="entry name" value="NAPRTase_N"/>
    <property type="match status" value="1"/>
</dbReference>
<dbReference type="InterPro" id="IPR036068">
    <property type="entry name" value="Nicotinate_pribotase-like_C"/>
</dbReference>
<evidence type="ECO:0000256" key="7">
    <source>
        <dbReference type="ARBA" id="ARBA00022679"/>
    </source>
</evidence>
<evidence type="ECO:0000256" key="4">
    <source>
        <dbReference type="ARBA" id="ARBA00022553"/>
    </source>
</evidence>
<dbReference type="NCBIfam" id="TIGR01513">
    <property type="entry name" value="NAPRTase_put"/>
    <property type="match status" value="1"/>
</dbReference>
<organism evidence="13 14">
    <name type="scientific">Clostridium tyrobutyricum DIVETGP</name>
    <dbReference type="NCBI Taxonomy" id="1408889"/>
    <lineage>
        <taxon>Bacteria</taxon>
        <taxon>Bacillati</taxon>
        <taxon>Bacillota</taxon>
        <taxon>Clostridia</taxon>
        <taxon>Eubacteriales</taxon>
        <taxon>Clostridiaceae</taxon>
        <taxon>Clostridium</taxon>
    </lineage>
</organism>
<comment type="caution">
    <text evidence="13">The sequence shown here is derived from an EMBL/GenBank/DDBJ whole genome shotgun (WGS) entry which is preliminary data.</text>
</comment>
<evidence type="ECO:0000256" key="5">
    <source>
        <dbReference type="ARBA" id="ARBA00022598"/>
    </source>
</evidence>
<evidence type="ECO:0000313" key="13">
    <source>
        <dbReference type="EMBL" id="CDL90208.1"/>
    </source>
</evidence>
<dbReference type="SUPFAM" id="SSF51690">
    <property type="entry name" value="Nicotinate/Quinolinate PRTase C-terminal domain-like"/>
    <property type="match status" value="1"/>
</dbReference>
<keyword evidence="5 9" id="KW-0436">Ligase</keyword>
<evidence type="ECO:0000256" key="1">
    <source>
        <dbReference type="ARBA" id="ARBA00004952"/>
    </source>
</evidence>
<protein>
    <recommendedName>
        <fullName evidence="3 9">Nicotinate phosphoribosyltransferase</fullName>
        <ecNumber evidence="3 9">6.3.4.21</ecNumber>
    </recommendedName>
</protein>
<dbReference type="UniPathway" id="UPA00253">
    <property type="reaction ID" value="UER00457"/>
</dbReference>
<dbReference type="Pfam" id="PF04095">
    <property type="entry name" value="NAPRTase"/>
    <property type="match status" value="1"/>
</dbReference>
<keyword evidence="7 9" id="KW-0808">Transferase</keyword>
<dbReference type="RefSeq" id="WP_017894761.1">
    <property type="nucleotide sequence ID" value="NZ_CBXI010000003.1"/>
</dbReference>
<evidence type="ECO:0000259" key="10">
    <source>
        <dbReference type="Pfam" id="PF04095"/>
    </source>
</evidence>
<dbReference type="NCBIfam" id="NF006695">
    <property type="entry name" value="PRK09243.1-2"/>
    <property type="match status" value="1"/>
</dbReference>
<dbReference type="InterPro" id="IPR041525">
    <property type="entry name" value="N/Namide_PRibTrfase"/>
</dbReference>
<proteinExistence type="inferred from homology"/>
<dbReference type="InterPro" id="IPR007229">
    <property type="entry name" value="Nic_PRibTrfase-Fam"/>
</dbReference>
<keyword evidence="6 9" id="KW-0662">Pyridine nucleotide biosynthesis</keyword>
<dbReference type="AlphaFoldDB" id="W6N1T1"/>
<dbReference type="Gene3D" id="3.20.20.70">
    <property type="entry name" value="Aldolase class I"/>
    <property type="match status" value="1"/>
</dbReference>
<evidence type="ECO:0000259" key="11">
    <source>
        <dbReference type="Pfam" id="PF17767"/>
    </source>
</evidence>
<dbReference type="SUPFAM" id="SSF54675">
    <property type="entry name" value="Nicotinate/Quinolinate PRTase N-terminal domain-like"/>
    <property type="match status" value="1"/>
</dbReference>
<reference evidence="13 14" key="1">
    <citation type="journal article" date="2015" name="Genome Announc.">
        <title>Draft Genome Sequence of Clostridium tyrobutyricum Strain DIVETGP, Isolated from Cow's Milk for Grana Padano Production.</title>
        <authorList>
            <person name="Soggiu A."/>
            <person name="Piras C."/>
            <person name="Gaiarsa S."/>
            <person name="Sassera D."/>
            <person name="Roncada P."/>
            <person name="Bendixen E."/>
            <person name="Brasca M."/>
            <person name="Bonizzi L."/>
        </authorList>
    </citation>
    <scope>NUCLEOTIDE SEQUENCE [LARGE SCALE GENOMIC DNA]</scope>
    <source>
        <strain evidence="13 14">DIVETGP</strain>
    </source>
</reference>
<dbReference type="PIRSF" id="PIRSF000484">
    <property type="entry name" value="NAPRT"/>
    <property type="match status" value="1"/>
</dbReference>
<evidence type="ECO:0000256" key="2">
    <source>
        <dbReference type="ARBA" id="ARBA00010897"/>
    </source>
</evidence>
<comment type="PTM">
    <text evidence="9">Transiently phosphorylated on a His residue during the reaction cycle. Phosphorylation strongly increases the affinity for substrates and increases the rate of nicotinate D-ribonucleotide production. Dephosphorylation regenerates the low-affinity form of the enzyme, leading to product release.</text>
</comment>
<dbReference type="PANTHER" id="PTHR11098:SF1">
    <property type="entry name" value="NICOTINATE PHOSPHORIBOSYLTRANSFERASE"/>
    <property type="match status" value="1"/>
</dbReference>
<dbReference type="Pfam" id="PF17956">
    <property type="entry name" value="NAPRTase_C"/>
    <property type="match status" value="1"/>
</dbReference>
<evidence type="ECO:0000256" key="9">
    <source>
        <dbReference type="RuleBase" id="RU365100"/>
    </source>
</evidence>
<keyword evidence="14" id="KW-1185">Reference proteome</keyword>
<comment type="catalytic activity">
    <reaction evidence="8 9">
        <text>5-phospho-alpha-D-ribose 1-diphosphate + nicotinate + ATP + H2O = nicotinate beta-D-ribonucleotide + ADP + phosphate + diphosphate</text>
        <dbReference type="Rhea" id="RHEA:36163"/>
        <dbReference type="ChEBI" id="CHEBI:15377"/>
        <dbReference type="ChEBI" id="CHEBI:30616"/>
        <dbReference type="ChEBI" id="CHEBI:32544"/>
        <dbReference type="ChEBI" id="CHEBI:33019"/>
        <dbReference type="ChEBI" id="CHEBI:43474"/>
        <dbReference type="ChEBI" id="CHEBI:57502"/>
        <dbReference type="ChEBI" id="CHEBI:58017"/>
        <dbReference type="ChEBI" id="CHEBI:456216"/>
        <dbReference type="EC" id="6.3.4.21"/>
    </reaction>
</comment>
<comment type="similarity">
    <text evidence="2 9">Belongs to the NAPRTase family.</text>
</comment>
<dbReference type="GO" id="GO:0004516">
    <property type="term" value="F:nicotinate phosphoribosyltransferase activity"/>
    <property type="evidence" value="ECO:0007669"/>
    <property type="project" value="UniProtKB-UniRule"/>
</dbReference>
<dbReference type="GO" id="GO:0047280">
    <property type="term" value="F:nicotinamide phosphoribosyltransferase activity"/>
    <property type="evidence" value="ECO:0007669"/>
    <property type="project" value="UniProtKB-ARBA"/>
</dbReference>
<dbReference type="InterPro" id="IPR006405">
    <property type="entry name" value="Nic_PRibTrfase_pncB"/>
</dbReference>
<dbReference type="EMBL" id="CBXI010000003">
    <property type="protein sequence ID" value="CDL90208.1"/>
    <property type="molecule type" value="Genomic_DNA"/>
</dbReference>
<dbReference type="Gene3D" id="3.20.140.10">
    <property type="entry name" value="nicotinate phosphoribosyltransferase"/>
    <property type="match status" value="1"/>
</dbReference>
<dbReference type="GeneID" id="29418453"/>
<feature type="domain" description="Nicotinate phosphoribosyltransferase C-terminal" evidence="12">
    <location>
        <begin position="371"/>
        <end position="480"/>
    </location>
</feature>
<feature type="domain" description="Nicotinate phosphoribosyltransferase N-terminal" evidence="11">
    <location>
        <begin position="17"/>
        <end position="141"/>
    </location>
</feature>
<dbReference type="InterPro" id="IPR040727">
    <property type="entry name" value="NAPRTase_N"/>
</dbReference>
<dbReference type="InterPro" id="IPR013785">
    <property type="entry name" value="Aldolase_TIM"/>
</dbReference>
<dbReference type="NCBIfam" id="NF009131">
    <property type="entry name" value="PRK12484.1"/>
    <property type="match status" value="1"/>
</dbReference>
<dbReference type="GO" id="GO:0034355">
    <property type="term" value="P:NAD+ biosynthetic process via the salvage pathway"/>
    <property type="evidence" value="ECO:0007669"/>
    <property type="project" value="TreeGrafter"/>
</dbReference>
<evidence type="ECO:0000256" key="6">
    <source>
        <dbReference type="ARBA" id="ARBA00022642"/>
    </source>
</evidence>
<dbReference type="EC" id="6.3.4.21" evidence="3 9"/>
<evidence type="ECO:0000259" key="12">
    <source>
        <dbReference type="Pfam" id="PF17956"/>
    </source>
</evidence>
<dbReference type="Proteomes" id="UP000019482">
    <property type="component" value="Unassembled WGS sequence"/>
</dbReference>
<evidence type="ECO:0000256" key="8">
    <source>
        <dbReference type="ARBA" id="ARBA00048668"/>
    </source>
</evidence>
<evidence type="ECO:0000313" key="14">
    <source>
        <dbReference type="Proteomes" id="UP000019482"/>
    </source>
</evidence>
<dbReference type="FunFam" id="3.20.20.70:FF:000076">
    <property type="entry name" value="Nicotinate phosphoribosyltransferase"/>
    <property type="match status" value="1"/>
</dbReference>
<comment type="function">
    <text evidence="9">Catalyzes the first step in the biosynthesis of NAD from nicotinic acid, the ATP-dependent synthesis of beta-nicotinate D-ribonucleotide from nicotinate and 5-phospho-D-ribose 1-phosphate.</text>
</comment>
<evidence type="ECO:0000256" key="3">
    <source>
        <dbReference type="ARBA" id="ARBA00013236"/>
    </source>
</evidence>
<comment type="pathway">
    <text evidence="1 9">Cofactor biosynthesis; NAD(+) biosynthesis; nicotinate D-ribonucleotide from nicotinate: step 1/1.</text>
</comment>